<dbReference type="EMBL" id="CP022115">
    <property type="protein sequence ID" value="ASJ23933.1"/>
    <property type="molecule type" value="Genomic_DNA"/>
</dbReference>
<organism evidence="5 6">
    <name type="scientific">Laribacter hongkongensis</name>
    <dbReference type="NCBI Taxonomy" id="168471"/>
    <lineage>
        <taxon>Bacteria</taxon>
        <taxon>Pseudomonadati</taxon>
        <taxon>Pseudomonadota</taxon>
        <taxon>Betaproteobacteria</taxon>
        <taxon>Neisseriales</taxon>
        <taxon>Aquaspirillaceae</taxon>
        <taxon>Laribacter</taxon>
    </lineage>
</organism>
<dbReference type="CDD" id="cd13603">
    <property type="entry name" value="PBP2_TRAP_Siap_TeaA_like"/>
    <property type="match status" value="1"/>
</dbReference>
<evidence type="ECO:0000313" key="5">
    <source>
        <dbReference type="EMBL" id="ASJ23933.1"/>
    </source>
</evidence>
<feature type="signal peptide" evidence="4">
    <location>
        <begin position="1"/>
        <end position="22"/>
    </location>
</feature>
<dbReference type="Pfam" id="PF03480">
    <property type="entry name" value="DctP"/>
    <property type="match status" value="1"/>
</dbReference>
<feature type="chain" id="PRO_5012015425" evidence="4">
    <location>
        <begin position="23"/>
        <end position="331"/>
    </location>
</feature>
<dbReference type="PIRSF" id="PIRSF006470">
    <property type="entry name" value="DctB"/>
    <property type="match status" value="1"/>
</dbReference>
<dbReference type="InterPro" id="IPR004682">
    <property type="entry name" value="TRAP_DctP"/>
</dbReference>
<dbReference type="InterPro" id="IPR018389">
    <property type="entry name" value="DctP_fam"/>
</dbReference>
<evidence type="ECO:0000256" key="1">
    <source>
        <dbReference type="ARBA" id="ARBA00009023"/>
    </source>
</evidence>
<dbReference type="PANTHER" id="PTHR33376">
    <property type="match status" value="1"/>
</dbReference>
<dbReference type="NCBIfam" id="TIGR00787">
    <property type="entry name" value="dctP"/>
    <property type="match status" value="1"/>
</dbReference>
<dbReference type="RefSeq" id="WP_088860407.1">
    <property type="nucleotide sequence ID" value="NZ_CP022115.1"/>
</dbReference>
<dbReference type="Proteomes" id="UP000197424">
    <property type="component" value="Chromosome"/>
</dbReference>
<accession>A0A248LIB6</accession>
<reference evidence="6" key="1">
    <citation type="submission" date="2017-06" db="EMBL/GenBank/DDBJ databases">
        <title>Whole genome sequence of Laribacter hongkongensis LHGZ1.</title>
        <authorList>
            <person name="Chen D."/>
            <person name="Wu H."/>
            <person name="Chen J."/>
        </authorList>
    </citation>
    <scope>NUCLEOTIDE SEQUENCE [LARGE SCALE GENOMIC DNA]</scope>
    <source>
        <strain evidence="6">LHGZ1</strain>
    </source>
</reference>
<dbReference type="NCBIfam" id="NF037995">
    <property type="entry name" value="TRAP_S1"/>
    <property type="match status" value="1"/>
</dbReference>
<comment type="similarity">
    <text evidence="1">Belongs to the bacterial solute-binding protein 7 family.</text>
</comment>
<dbReference type="GO" id="GO:0055085">
    <property type="term" value="P:transmembrane transport"/>
    <property type="evidence" value="ECO:0007669"/>
    <property type="project" value="InterPro"/>
</dbReference>
<proteinExistence type="inferred from homology"/>
<gene>
    <name evidence="5" type="primary">dctP</name>
    <name evidence="5" type="ORF">LHGZ1_1102</name>
</gene>
<name>A0A248LIB6_9NEIS</name>
<dbReference type="Gene3D" id="3.40.190.170">
    <property type="entry name" value="Bacterial extracellular solute-binding protein, family 7"/>
    <property type="match status" value="1"/>
</dbReference>
<dbReference type="AlphaFoldDB" id="A0A248LIB6"/>
<evidence type="ECO:0000256" key="2">
    <source>
        <dbReference type="ARBA" id="ARBA00022448"/>
    </source>
</evidence>
<keyword evidence="2" id="KW-0813">Transport</keyword>
<dbReference type="PANTHER" id="PTHR33376:SF7">
    <property type="entry name" value="C4-DICARBOXYLATE-BINDING PROTEIN DCTB"/>
    <property type="match status" value="1"/>
</dbReference>
<dbReference type="GO" id="GO:0030288">
    <property type="term" value="C:outer membrane-bounded periplasmic space"/>
    <property type="evidence" value="ECO:0007669"/>
    <property type="project" value="InterPro"/>
</dbReference>
<evidence type="ECO:0000256" key="3">
    <source>
        <dbReference type="ARBA" id="ARBA00022729"/>
    </source>
</evidence>
<evidence type="ECO:0000256" key="4">
    <source>
        <dbReference type="SAM" id="SignalP"/>
    </source>
</evidence>
<sequence length="331" mass="36297">MRRILLSVLFLVNLGWLSPATAASQVLRMHHDMPADSALHKGVMVFKQLVEARSQGQYRVEVFAANSLGDDLEVVQQLQIGAVQAAPIPSAKLSNLAPALQMLDLPFLFASEASADRFMDGPAGARLLATLPARGLVGASFWESGFKQMTCQNVLGRPSGLKGAHVRVMESPILAAQFRAVGGLPVTVSFAETYIALQQGMVNCQENPIVSIAKMRLHEVQNEIWLSRHGYLGYVFLFSQHWLRQQPPAMQAMLMQAARDAALEQRRIAREEESTYLETIMASGKVRQIDNPALLARMRNDMRAIYPQFRNAIGAGIFDASLADLAAQGGK</sequence>
<keyword evidence="3 4" id="KW-0732">Signal</keyword>
<dbReference type="InterPro" id="IPR038404">
    <property type="entry name" value="TRAP_DctP_sf"/>
</dbReference>
<protein>
    <submittedName>
        <fullName evidence="5">DctP</fullName>
    </submittedName>
</protein>
<evidence type="ECO:0000313" key="6">
    <source>
        <dbReference type="Proteomes" id="UP000197424"/>
    </source>
</evidence>
<dbReference type="OrthoDB" id="9794826at2"/>